<keyword evidence="1" id="KW-0472">Membrane</keyword>
<gene>
    <name evidence="2" type="ORF">A2304_03325</name>
</gene>
<reference evidence="2 3" key="1">
    <citation type="journal article" date="2016" name="Nat. Commun.">
        <title>Thousands of microbial genomes shed light on interconnected biogeochemical processes in an aquifer system.</title>
        <authorList>
            <person name="Anantharaman K."/>
            <person name="Brown C.T."/>
            <person name="Hug L.A."/>
            <person name="Sharon I."/>
            <person name="Castelle C.J."/>
            <person name="Probst A.J."/>
            <person name="Thomas B.C."/>
            <person name="Singh A."/>
            <person name="Wilkins M.J."/>
            <person name="Karaoz U."/>
            <person name="Brodie E.L."/>
            <person name="Williams K.H."/>
            <person name="Hubbard S.S."/>
            <person name="Banfield J.F."/>
        </authorList>
    </citation>
    <scope>NUCLEOTIDE SEQUENCE [LARGE SCALE GENOMIC DNA]</scope>
</reference>
<sequence>MAHIQTNPSWVTQKYPGDLSAQVRYLIQFGYVVVHQNEKTAQLVRKKKFSLFLALCGLLLFFFGFLLYLVWYLAKRDDTIYLDITAQEKASL</sequence>
<accession>A0A1F7W986</accession>
<evidence type="ECO:0000313" key="2">
    <source>
        <dbReference type="EMBL" id="OGL99156.1"/>
    </source>
</evidence>
<dbReference type="AlphaFoldDB" id="A0A1F7W986"/>
<evidence type="ECO:0000256" key="1">
    <source>
        <dbReference type="SAM" id="Phobius"/>
    </source>
</evidence>
<protein>
    <submittedName>
        <fullName evidence="2">Uncharacterized protein</fullName>
    </submittedName>
</protein>
<feature type="transmembrane region" description="Helical" evidence="1">
    <location>
        <begin position="49"/>
        <end position="74"/>
    </location>
</feature>
<organism evidence="2 3">
    <name type="scientific">Candidatus Uhrbacteria bacterium RIFOXYB2_FULL_57_15</name>
    <dbReference type="NCBI Taxonomy" id="1802422"/>
    <lineage>
        <taxon>Bacteria</taxon>
        <taxon>Candidatus Uhriibacteriota</taxon>
    </lineage>
</organism>
<proteinExistence type="predicted"/>
<comment type="caution">
    <text evidence="2">The sequence shown here is derived from an EMBL/GenBank/DDBJ whole genome shotgun (WGS) entry which is preliminary data.</text>
</comment>
<evidence type="ECO:0000313" key="3">
    <source>
        <dbReference type="Proteomes" id="UP000176501"/>
    </source>
</evidence>
<keyword evidence="1" id="KW-1133">Transmembrane helix</keyword>
<dbReference type="EMBL" id="MGFE01000009">
    <property type="protein sequence ID" value="OGL99156.1"/>
    <property type="molecule type" value="Genomic_DNA"/>
</dbReference>
<keyword evidence="1" id="KW-0812">Transmembrane</keyword>
<dbReference type="Proteomes" id="UP000176501">
    <property type="component" value="Unassembled WGS sequence"/>
</dbReference>
<name>A0A1F7W986_9BACT</name>